<dbReference type="PANTHER" id="PTHR34591">
    <property type="entry name" value="OS03G0653100 PROTEIN-RELATED"/>
    <property type="match status" value="1"/>
</dbReference>
<evidence type="ECO:0000259" key="1">
    <source>
        <dbReference type="SMART" id="SM00256"/>
    </source>
</evidence>
<sequence>MDMSALLPDDVLAVVLGLVAPRDLAVSRSVCKAWHAVVDDYRILRTELLPRSLADGGKRDFLADGSEIGSWSEVQDHCNGLLLTERYDEHALCDHVLVLNQATGWRAPVPLLPQQQRRHYRNALSQSSHRNGRRCVLRVFSSVTGRWEERPFVRVGEGAGASVADMRRYGTCDHRYAVYRRGRLYIHCQTDFVMRISLSNGTYQVIKPPAGAKRFYLGKSGKGVYCASITHGTDRYRKIVRVWILNENETRSPLEWVLKHDQDILPLLRKHKLEAPGFYYKQQVPGPWVLLNINYYYDEDVNIKGPNIKGLVKEEFEWSSDASDDETASERSVDSDDGYFYCGYFQILGFHPYKEIVFLCQSQRRGLTYHLNSSTLQELGNIYPEDYDYDQLPNEQNIDSSFPYTPCWI</sequence>
<dbReference type="SUPFAM" id="SSF81383">
    <property type="entry name" value="F-box domain"/>
    <property type="match status" value="1"/>
</dbReference>
<feature type="domain" description="F-box" evidence="1">
    <location>
        <begin position="7"/>
        <end position="47"/>
    </location>
</feature>
<evidence type="ECO:0000313" key="2">
    <source>
        <dbReference type="EMBL" id="KAJ1255904.1"/>
    </source>
</evidence>
<dbReference type="EMBL" id="MU629619">
    <property type="protein sequence ID" value="KAJ1255904.1"/>
    <property type="molecule type" value="Genomic_DNA"/>
</dbReference>
<evidence type="ECO:0000313" key="3">
    <source>
        <dbReference type="Proteomes" id="UP001164776"/>
    </source>
</evidence>
<dbReference type="Pfam" id="PF12937">
    <property type="entry name" value="F-box-like"/>
    <property type="match status" value="1"/>
</dbReference>
<protein>
    <recommendedName>
        <fullName evidence="1">F-box domain-containing protein</fullName>
    </recommendedName>
</protein>
<dbReference type="OrthoDB" id="639965at2759"/>
<accession>A0A9W7XBJ5</accession>
<dbReference type="Gene3D" id="1.20.1280.50">
    <property type="match status" value="1"/>
</dbReference>
<dbReference type="AlphaFoldDB" id="A0A9W7XBJ5"/>
<dbReference type="InterPro" id="IPR036047">
    <property type="entry name" value="F-box-like_dom_sf"/>
</dbReference>
<dbReference type="Proteomes" id="UP001164776">
    <property type="component" value="Unassembled WGS sequence"/>
</dbReference>
<proteinExistence type="predicted"/>
<keyword evidence="3" id="KW-1185">Reference proteome</keyword>
<dbReference type="InterPro" id="IPR001810">
    <property type="entry name" value="F-box_dom"/>
</dbReference>
<dbReference type="PANTHER" id="PTHR34591:SF50">
    <property type="entry name" value="F-BOX DOMAIN-CONTAINING PROTEIN"/>
    <property type="match status" value="1"/>
</dbReference>
<comment type="caution">
    <text evidence="2">The sequence shown here is derived from an EMBL/GenBank/DDBJ whole genome shotgun (WGS) entry which is preliminary data.</text>
</comment>
<dbReference type="CDD" id="cd09917">
    <property type="entry name" value="F-box_SF"/>
    <property type="match status" value="1"/>
</dbReference>
<name>A0A9W7XBJ5_9POAL</name>
<dbReference type="SMART" id="SM00256">
    <property type="entry name" value="FBOX"/>
    <property type="match status" value="1"/>
</dbReference>
<gene>
    <name evidence="2" type="ORF">BS78_K137800</name>
</gene>
<reference evidence="2 3" key="1">
    <citation type="submission" date="2022-10" db="EMBL/GenBank/DDBJ databases">
        <title>WGS assembly of Paspalum vaginatum 540-79.</title>
        <authorList>
            <person name="Sun G."/>
            <person name="Wase N."/>
            <person name="Shu S."/>
            <person name="Jenkins J."/>
            <person name="Zhou B."/>
            <person name="Torres-Rodriguez J."/>
            <person name="Chen C."/>
            <person name="Sandor L."/>
            <person name="Plott C."/>
            <person name="Yoshinga Y."/>
            <person name="Daum C."/>
            <person name="Qi P."/>
            <person name="Barry K."/>
            <person name="Lipzen A."/>
            <person name="Berry L."/>
            <person name="Pedersen C."/>
            <person name="Gottilla T."/>
            <person name="Foltz A."/>
            <person name="Yu H."/>
            <person name="O'Malley R."/>
            <person name="Zhang C."/>
            <person name="Devos K."/>
            <person name="Sigmon B."/>
            <person name="Yu B."/>
            <person name="Obata T."/>
            <person name="Schmutz J."/>
            <person name="Schnable J."/>
        </authorList>
    </citation>
    <scope>NUCLEOTIDE SEQUENCE [LARGE SCALE GENOMIC DNA]</scope>
    <source>
        <strain evidence="3">cv. 540-79</strain>
    </source>
</reference>
<organism evidence="2 3">
    <name type="scientific">Paspalum vaginatum</name>
    <name type="common">seashore paspalum</name>
    <dbReference type="NCBI Taxonomy" id="158149"/>
    <lineage>
        <taxon>Eukaryota</taxon>
        <taxon>Viridiplantae</taxon>
        <taxon>Streptophyta</taxon>
        <taxon>Embryophyta</taxon>
        <taxon>Tracheophyta</taxon>
        <taxon>Spermatophyta</taxon>
        <taxon>Magnoliopsida</taxon>
        <taxon>Liliopsida</taxon>
        <taxon>Poales</taxon>
        <taxon>Poaceae</taxon>
        <taxon>PACMAD clade</taxon>
        <taxon>Panicoideae</taxon>
        <taxon>Andropogonodae</taxon>
        <taxon>Paspaleae</taxon>
        <taxon>Paspalinae</taxon>
        <taxon>Paspalum</taxon>
    </lineage>
</organism>